<accession>A0ACA9S7W2</accession>
<protein>
    <submittedName>
        <fullName evidence="1">27981_t:CDS:1</fullName>
    </submittedName>
</protein>
<feature type="non-terminal residue" evidence="1">
    <location>
        <position position="1"/>
    </location>
</feature>
<sequence length="46" mass="5417">LFAKICAWHAIPVMPWVWIICYAKIILKTSIDNIQNFTKNKTQKPE</sequence>
<dbReference type="EMBL" id="CAJVQC010096468">
    <property type="protein sequence ID" value="CAG8829000.1"/>
    <property type="molecule type" value="Genomic_DNA"/>
</dbReference>
<reference evidence="1" key="1">
    <citation type="submission" date="2021-06" db="EMBL/GenBank/DDBJ databases">
        <authorList>
            <person name="Kallberg Y."/>
            <person name="Tangrot J."/>
            <person name="Rosling A."/>
        </authorList>
    </citation>
    <scope>NUCLEOTIDE SEQUENCE</scope>
    <source>
        <strain evidence="1">MA461A</strain>
    </source>
</reference>
<gene>
    <name evidence="1" type="ORF">RPERSI_LOCUS27386</name>
</gene>
<organism evidence="1 2">
    <name type="scientific">Racocetra persica</name>
    <dbReference type="NCBI Taxonomy" id="160502"/>
    <lineage>
        <taxon>Eukaryota</taxon>
        <taxon>Fungi</taxon>
        <taxon>Fungi incertae sedis</taxon>
        <taxon>Mucoromycota</taxon>
        <taxon>Glomeromycotina</taxon>
        <taxon>Glomeromycetes</taxon>
        <taxon>Diversisporales</taxon>
        <taxon>Gigasporaceae</taxon>
        <taxon>Racocetra</taxon>
    </lineage>
</organism>
<keyword evidence="2" id="KW-1185">Reference proteome</keyword>
<evidence type="ECO:0000313" key="2">
    <source>
        <dbReference type="Proteomes" id="UP000789920"/>
    </source>
</evidence>
<comment type="caution">
    <text evidence="1">The sequence shown here is derived from an EMBL/GenBank/DDBJ whole genome shotgun (WGS) entry which is preliminary data.</text>
</comment>
<name>A0ACA9S7W2_9GLOM</name>
<proteinExistence type="predicted"/>
<dbReference type="Proteomes" id="UP000789920">
    <property type="component" value="Unassembled WGS sequence"/>
</dbReference>
<feature type="non-terminal residue" evidence="1">
    <location>
        <position position="46"/>
    </location>
</feature>
<evidence type="ECO:0000313" key="1">
    <source>
        <dbReference type="EMBL" id="CAG8829000.1"/>
    </source>
</evidence>